<dbReference type="Gene3D" id="3.20.20.110">
    <property type="entry name" value="Ribulose bisphosphate carboxylase, large subunit, C-terminal domain"/>
    <property type="match status" value="1"/>
</dbReference>
<dbReference type="PANTHER" id="PTHR42704">
    <property type="entry name" value="RIBULOSE BISPHOSPHATE CARBOXYLASE"/>
    <property type="match status" value="1"/>
</dbReference>
<evidence type="ECO:0000313" key="7">
    <source>
        <dbReference type="EMBL" id="KZL88985.1"/>
    </source>
</evidence>
<feature type="domain" description="Ribulose bisphosphate carboxylase large subunit ferrodoxin-like N-terminal" evidence="6">
    <location>
        <begin position="17"/>
        <end position="133"/>
    </location>
</feature>
<evidence type="ECO:0000256" key="2">
    <source>
        <dbReference type="ARBA" id="ARBA00022723"/>
    </source>
</evidence>
<keyword evidence="3" id="KW-0460">Magnesium</keyword>
<dbReference type="SFLD" id="SFLDG00301">
    <property type="entry name" value="RuBisCO-like_proteins"/>
    <property type="match status" value="1"/>
</dbReference>
<sequence length="427" mass="46644">MEHNFVYGLMEDIRDQDYAIASYYIELDCSIDPYEKAKTFAIGQTIGTWVPVPGITDEMRRNHMGKVVQIFDFPPADLTTQKPDDNIRSYIFQIAYPVINFEANFPMMITTLLGNDASTSSQAKLVDLQLPDSFINELKGPNFGVKGLRKLCGVEDRPLLLNMIKPCTGFSPETGAKIFYDTALGGVDFIKDDELLGNPSFCPLEDRVKAYNKASEAAYEVTGKRTIYIPNITDSVDKIFDNATKVIEAGAKMVMVSFSAVGYSTLHALAKTIKVPIFGHYAGTGPYYEGPKTGMSSPIAVGKFPRLAGADGVMINTPYGGYPLERQKYLRTYHELSLPLKEIKPTLTSCGGGVNPGIVGKFIKDLGTDIMLAPGGAVQGHPMGAAAGVHAMLQAIEASMHKIPMEEAVKDHKELKAAIDLWGYVKS</sequence>
<dbReference type="InterPro" id="IPR020878">
    <property type="entry name" value="RuBisCo_large_chain_AS"/>
</dbReference>
<dbReference type="PATRIC" id="fig|1121326.3.peg.5739"/>
<dbReference type="SUPFAM" id="SSF54966">
    <property type="entry name" value="RuBisCO, large subunit, small (N-terminal) domain"/>
    <property type="match status" value="1"/>
</dbReference>
<dbReference type="RefSeq" id="WP_066630206.1">
    <property type="nucleotide sequence ID" value="NZ_FQXL01000020.1"/>
</dbReference>
<dbReference type="GO" id="GO:0015977">
    <property type="term" value="P:carbon fixation"/>
    <property type="evidence" value="ECO:0007669"/>
    <property type="project" value="InterPro"/>
</dbReference>
<evidence type="ECO:0000256" key="1">
    <source>
        <dbReference type="ARBA" id="ARBA00001946"/>
    </source>
</evidence>
<dbReference type="Pfam" id="PF00016">
    <property type="entry name" value="RuBisCO_large"/>
    <property type="match status" value="1"/>
</dbReference>
<evidence type="ECO:0000256" key="4">
    <source>
        <dbReference type="RuleBase" id="RU003834"/>
    </source>
</evidence>
<evidence type="ECO:0000259" key="5">
    <source>
        <dbReference type="Pfam" id="PF00016"/>
    </source>
</evidence>
<dbReference type="SFLD" id="SFLDS00014">
    <property type="entry name" value="RuBisCO"/>
    <property type="match status" value="1"/>
</dbReference>
<dbReference type="InterPro" id="IPR017443">
    <property type="entry name" value="RuBisCO_lsu_fd_N"/>
</dbReference>
<evidence type="ECO:0000259" key="6">
    <source>
        <dbReference type="Pfam" id="PF02788"/>
    </source>
</evidence>
<dbReference type="EC" id="5.3.2.5" evidence="7"/>
<dbReference type="PROSITE" id="PS00157">
    <property type="entry name" value="RUBISCO_LARGE"/>
    <property type="match status" value="1"/>
</dbReference>
<dbReference type="OrthoDB" id="9770811at2"/>
<dbReference type="GO" id="GO:0016984">
    <property type="term" value="F:ribulose-bisphosphate carboxylase activity"/>
    <property type="evidence" value="ECO:0007669"/>
    <property type="project" value="InterPro"/>
</dbReference>
<comment type="cofactor">
    <cofactor evidence="1">
        <name>Mg(2+)</name>
        <dbReference type="ChEBI" id="CHEBI:18420"/>
    </cofactor>
</comment>
<dbReference type="STRING" id="1121326.CLMAG_56830"/>
<feature type="domain" description="Ribulose bisphosphate carboxylase large subunit C-terminal" evidence="5">
    <location>
        <begin position="145"/>
        <end position="422"/>
    </location>
</feature>
<comment type="caution">
    <text evidence="7">The sequence shown here is derived from an EMBL/GenBank/DDBJ whole genome shotgun (WGS) entry which is preliminary data.</text>
</comment>
<organism evidence="7 8">
    <name type="scientific">Clostridium magnum DSM 2767</name>
    <dbReference type="NCBI Taxonomy" id="1121326"/>
    <lineage>
        <taxon>Bacteria</taxon>
        <taxon>Bacillati</taxon>
        <taxon>Bacillota</taxon>
        <taxon>Clostridia</taxon>
        <taxon>Eubacteriales</taxon>
        <taxon>Clostridiaceae</taxon>
        <taxon>Clostridium</taxon>
    </lineage>
</organism>
<dbReference type="InterPro" id="IPR036376">
    <property type="entry name" value="RuBisCO_lsu_C_sf"/>
</dbReference>
<dbReference type="Proteomes" id="UP000076603">
    <property type="component" value="Unassembled WGS sequence"/>
</dbReference>
<reference evidence="7 8" key="1">
    <citation type="submission" date="2016-04" db="EMBL/GenBank/DDBJ databases">
        <title>Genome sequence of Clostridium magnum DSM 2767.</title>
        <authorList>
            <person name="Poehlein A."/>
            <person name="Uhlig R."/>
            <person name="Fischer R."/>
            <person name="Bahl H."/>
            <person name="Daniel R."/>
        </authorList>
    </citation>
    <scope>NUCLEOTIDE SEQUENCE [LARGE SCALE GENOMIC DNA]</scope>
    <source>
        <strain evidence="7 8">DSM 2767</strain>
    </source>
</reference>
<dbReference type="CDD" id="cd08205">
    <property type="entry name" value="RuBisCO_IV_RLP"/>
    <property type="match status" value="1"/>
</dbReference>
<name>A0A162QUJ3_9CLOT</name>
<evidence type="ECO:0000313" key="8">
    <source>
        <dbReference type="Proteomes" id="UP000076603"/>
    </source>
</evidence>
<dbReference type="PANTHER" id="PTHR42704:SF17">
    <property type="entry name" value="RIBULOSE BISPHOSPHATE CARBOXYLASE LARGE CHAIN"/>
    <property type="match status" value="1"/>
</dbReference>
<keyword evidence="8" id="KW-1185">Reference proteome</keyword>
<comment type="similarity">
    <text evidence="4">Belongs to the RuBisCO large chain family.</text>
</comment>
<dbReference type="InterPro" id="IPR000685">
    <property type="entry name" value="RuBisCO_lsu_C"/>
</dbReference>
<dbReference type="InterPro" id="IPR036422">
    <property type="entry name" value="RuBisCO_lsu_N_sf"/>
</dbReference>
<dbReference type="GO" id="GO:0000287">
    <property type="term" value="F:magnesium ion binding"/>
    <property type="evidence" value="ECO:0007669"/>
    <property type="project" value="InterPro"/>
</dbReference>
<keyword evidence="7" id="KW-0413">Isomerase</keyword>
<accession>A0A162QUJ3</accession>
<dbReference type="GO" id="GO:0043715">
    <property type="term" value="F:2,3-diketo-5-methylthiopentyl-1-phosphate enolase activity"/>
    <property type="evidence" value="ECO:0007669"/>
    <property type="project" value="UniProtKB-EC"/>
</dbReference>
<gene>
    <name evidence="7" type="primary">mtnW</name>
    <name evidence="7" type="ORF">CLMAG_56830</name>
</gene>
<protein>
    <submittedName>
        <fullName evidence="7">2,3-diketo-5-methylthiopentyl-1-phosphate enolase</fullName>
        <ecNumber evidence="7">5.3.2.5</ecNumber>
    </submittedName>
</protein>
<proteinExistence type="inferred from homology"/>
<keyword evidence="2" id="KW-0479">Metal-binding</keyword>
<dbReference type="Pfam" id="PF02788">
    <property type="entry name" value="RuBisCO_large_N"/>
    <property type="match status" value="1"/>
</dbReference>
<evidence type="ECO:0000256" key="3">
    <source>
        <dbReference type="ARBA" id="ARBA00022842"/>
    </source>
</evidence>
<dbReference type="Gene3D" id="3.30.70.150">
    <property type="entry name" value="RuBisCO large subunit, N-terminal domain"/>
    <property type="match status" value="1"/>
</dbReference>
<dbReference type="EMBL" id="LWAE01000012">
    <property type="protein sequence ID" value="KZL88985.1"/>
    <property type="molecule type" value="Genomic_DNA"/>
</dbReference>
<dbReference type="InterPro" id="IPR033966">
    <property type="entry name" value="RuBisCO"/>
</dbReference>
<dbReference type="SUPFAM" id="SSF51649">
    <property type="entry name" value="RuBisCo, C-terminal domain"/>
    <property type="match status" value="1"/>
</dbReference>
<dbReference type="AlphaFoldDB" id="A0A162QUJ3"/>